<comment type="caution">
    <text evidence="1">The sequence shown here is derived from an EMBL/GenBank/DDBJ whole genome shotgun (WGS) entry which is preliminary data.</text>
</comment>
<evidence type="ECO:0000313" key="1">
    <source>
        <dbReference type="EMBL" id="CAH2234301.1"/>
    </source>
</evidence>
<sequence>MAKKIRRLLPRGPSLQNLRSEGGLPSHSAVKPFERLIQANMAVLKHYLYCTVYECVIRNELLNDPNLDNIRVSNSVLVVFIFKKALASGQIGSFGQGRHDPLCYDTPIKSGSKRNRNEREKRHYNSLQNPILFIGRTYKLFLAMINLNMNNKASTFTTTSVSFDYENKLIKV</sequence>
<dbReference type="Proteomes" id="UP000838756">
    <property type="component" value="Unassembled WGS sequence"/>
</dbReference>
<accession>A0A8S4RER9</accession>
<proteinExistence type="predicted"/>
<protein>
    <submittedName>
        <fullName evidence="1">Jg15024 protein</fullName>
    </submittedName>
</protein>
<name>A0A8S4RER9_9NEOP</name>
<reference evidence="1" key="1">
    <citation type="submission" date="2022-03" db="EMBL/GenBank/DDBJ databases">
        <authorList>
            <person name="Lindestad O."/>
        </authorList>
    </citation>
    <scope>NUCLEOTIDE SEQUENCE</scope>
</reference>
<dbReference type="AlphaFoldDB" id="A0A8S4RER9"/>
<dbReference type="EMBL" id="CAKXAJ010025044">
    <property type="protein sequence ID" value="CAH2234301.1"/>
    <property type="molecule type" value="Genomic_DNA"/>
</dbReference>
<evidence type="ECO:0000313" key="2">
    <source>
        <dbReference type="Proteomes" id="UP000838756"/>
    </source>
</evidence>
<keyword evidence="2" id="KW-1185">Reference proteome</keyword>
<gene>
    <name evidence="1" type="primary">jg15024</name>
    <name evidence="1" type="ORF">PAEG_LOCUS12143</name>
</gene>
<organism evidence="1 2">
    <name type="scientific">Pararge aegeria aegeria</name>
    <dbReference type="NCBI Taxonomy" id="348720"/>
    <lineage>
        <taxon>Eukaryota</taxon>
        <taxon>Metazoa</taxon>
        <taxon>Ecdysozoa</taxon>
        <taxon>Arthropoda</taxon>
        <taxon>Hexapoda</taxon>
        <taxon>Insecta</taxon>
        <taxon>Pterygota</taxon>
        <taxon>Neoptera</taxon>
        <taxon>Endopterygota</taxon>
        <taxon>Lepidoptera</taxon>
        <taxon>Glossata</taxon>
        <taxon>Ditrysia</taxon>
        <taxon>Papilionoidea</taxon>
        <taxon>Nymphalidae</taxon>
        <taxon>Satyrinae</taxon>
        <taxon>Satyrini</taxon>
        <taxon>Parargina</taxon>
        <taxon>Pararge</taxon>
    </lineage>
</organism>